<comment type="caution">
    <text evidence="1">The sequence shown here is derived from an EMBL/GenBank/DDBJ whole genome shotgun (WGS) entry which is preliminary data.</text>
</comment>
<sequence>MQTVEVKCVEADCIESFTVDVQDEGMGQEPQSCPNCGREYYPGWRMGEPEVYVDEGKEQPWKFERLRNHDDTVEHFEEEEYDPEKHGSPK</sequence>
<proteinExistence type="predicted"/>
<accession>A0A482Y3U4</accession>
<reference evidence="1 2" key="1">
    <citation type="submission" date="2019-02" db="EMBL/GenBank/DDBJ databases">
        <title>Genome analysis provides insights into bioremediation potentialities and Haloocin production by Natrinema altunense strain 4.1R isolated from Chott Douz in Tunisian desert.</title>
        <authorList>
            <person name="Najjari A."/>
            <person name="Youssef N."/>
            <person name="Ben Dhia O."/>
            <person name="Ferjani R."/>
            <person name="El Hidri D."/>
            <person name="Ouzari H.I."/>
            <person name="Cherif A."/>
        </authorList>
    </citation>
    <scope>NUCLEOTIDE SEQUENCE [LARGE SCALE GENOMIC DNA]</scope>
    <source>
        <strain evidence="1 2">4.1R</strain>
    </source>
</reference>
<dbReference type="RefSeq" id="WP_130169716.1">
    <property type="nucleotide sequence ID" value="NZ_SHMR01000001.1"/>
</dbReference>
<dbReference type="EMBL" id="SHMR01000001">
    <property type="protein sequence ID" value="RZH68755.1"/>
    <property type="molecule type" value="Genomic_DNA"/>
</dbReference>
<gene>
    <name evidence="1" type="ORF">ELS17_04645</name>
</gene>
<evidence type="ECO:0000313" key="2">
    <source>
        <dbReference type="Proteomes" id="UP000292704"/>
    </source>
</evidence>
<dbReference type="AlphaFoldDB" id="A0A482Y3U4"/>
<dbReference type="Proteomes" id="UP000292704">
    <property type="component" value="Unassembled WGS sequence"/>
</dbReference>
<protein>
    <submittedName>
        <fullName evidence="1">Uncharacterized protein</fullName>
    </submittedName>
</protein>
<organism evidence="1 2">
    <name type="scientific">Natrinema altunense</name>
    <dbReference type="NCBI Taxonomy" id="222984"/>
    <lineage>
        <taxon>Archaea</taxon>
        <taxon>Methanobacteriati</taxon>
        <taxon>Methanobacteriota</taxon>
        <taxon>Stenosarchaea group</taxon>
        <taxon>Halobacteria</taxon>
        <taxon>Halobacteriales</taxon>
        <taxon>Natrialbaceae</taxon>
        <taxon>Natrinema</taxon>
    </lineage>
</organism>
<evidence type="ECO:0000313" key="1">
    <source>
        <dbReference type="EMBL" id="RZH68755.1"/>
    </source>
</evidence>
<name>A0A482Y3U4_9EURY</name>